<comment type="caution">
    <text evidence="3">The sequence shown here is derived from an EMBL/GenBank/DDBJ whole genome shotgun (WGS) entry which is preliminary data.</text>
</comment>
<evidence type="ECO:0000313" key="6">
    <source>
        <dbReference type="Proteomes" id="UP000198424"/>
    </source>
</evidence>
<dbReference type="eggNOG" id="COG0639">
    <property type="taxonomic scope" value="Bacteria"/>
</dbReference>
<dbReference type="Proteomes" id="UP000028712">
    <property type="component" value="Unassembled WGS sequence"/>
</dbReference>
<evidence type="ECO:0000313" key="4">
    <source>
        <dbReference type="EMBL" id="OXA92337.1"/>
    </source>
</evidence>
<dbReference type="GO" id="GO:0005737">
    <property type="term" value="C:cytoplasm"/>
    <property type="evidence" value="ECO:0007669"/>
    <property type="project" value="TreeGrafter"/>
</dbReference>
<dbReference type="InterPro" id="IPR050126">
    <property type="entry name" value="Ap4A_hydrolase"/>
</dbReference>
<dbReference type="InterPro" id="IPR029052">
    <property type="entry name" value="Metallo-depent_PP-like"/>
</dbReference>
<dbReference type="InterPro" id="IPR011152">
    <property type="entry name" value="Pesterase_MJ0912"/>
</dbReference>
<dbReference type="EMBL" id="MUGY01000023">
    <property type="protein sequence ID" value="OXA92337.1"/>
    <property type="molecule type" value="Genomic_DNA"/>
</dbReference>
<dbReference type="Gene3D" id="3.60.21.10">
    <property type="match status" value="1"/>
</dbReference>
<comment type="similarity">
    <text evidence="1">Belongs to the metallophosphoesterase superfamily. YfcE family.</text>
</comment>
<dbReference type="PANTHER" id="PTHR42850:SF2">
    <property type="entry name" value="BLL5683 PROTEIN"/>
    <property type="match status" value="1"/>
</dbReference>
<gene>
    <name evidence="4" type="ORF">B0A62_15790</name>
    <name evidence="3" type="ORF">IW20_13140</name>
</gene>
<dbReference type="SUPFAM" id="SSF56300">
    <property type="entry name" value="Metallo-dependent phosphatases"/>
    <property type="match status" value="1"/>
</dbReference>
<dbReference type="CDD" id="cd00838">
    <property type="entry name" value="MPP_superfamily"/>
    <property type="match status" value="1"/>
</dbReference>
<dbReference type="GO" id="GO:0016791">
    <property type="term" value="F:phosphatase activity"/>
    <property type="evidence" value="ECO:0007669"/>
    <property type="project" value="TreeGrafter"/>
</dbReference>
<sequence>MKNIAIISDIHGNLPALKVVLEDIKQRGIDTIYCLGDLVDFAPWHNEVIELIKILEIPCLMGNHDERIAFDHEVTPLPKHNPEERAARVNGINYTKQTIKPENKAFLKTLPERFLLNFTISGKETKVLFVHGSTRSNNEYIYENHDLEDVQSMLAQEKADIIIMGHTHKPYVRHIEATTESPAGTLINSGSVGRSREENPLAAYLILHISDENITPEIIKLQYPINEVISAIEESEIPDFYAKFLKKDLIA</sequence>
<dbReference type="PIRSF" id="PIRSF000883">
    <property type="entry name" value="Pesterase_MJ0912"/>
    <property type="match status" value="1"/>
</dbReference>
<dbReference type="AlphaFoldDB" id="A0A086AGM3"/>
<evidence type="ECO:0000313" key="3">
    <source>
        <dbReference type="EMBL" id="KFF15837.1"/>
    </source>
</evidence>
<organism evidence="3 5">
    <name type="scientific">Flavobacterium hydatis</name>
    <name type="common">Cytophaga aquatilis</name>
    <dbReference type="NCBI Taxonomy" id="991"/>
    <lineage>
        <taxon>Bacteria</taxon>
        <taxon>Pseudomonadati</taxon>
        <taxon>Bacteroidota</taxon>
        <taxon>Flavobacteriia</taxon>
        <taxon>Flavobacteriales</taxon>
        <taxon>Flavobacteriaceae</taxon>
        <taxon>Flavobacterium</taxon>
    </lineage>
</organism>
<proteinExistence type="inferred from homology"/>
<reference evidence="4 6" key="2">
    <citation type="submission" date="2016-11" db="EMBL/GenBank/DDBJ databases">
        <title>Whole genomes of Flavobacteriaceae.</title>
        <authorList>
            <person name="Stine C."/>
            <person name="Li C."/>
            <person name="Tadesse D."/>
        </authorList>
    </citation>
    <scope>NUCLEOTIDE SEQUENCE [LARGE SCALE GENOMIC DNA]</scope>
    <source>
        <strain evidence="4 6">ATCC 29551</strain>
    </source>
</reference>
<dbReference type="STRING" id="991.IW20_13140"/>
<dbReference type="RefSeq" id="WP_035622843.1">
    <property type="nucleotide sequence ID" value="NZ_JBEWQG010000014.1"/>
</dbReference>
<name>A0A086AGM3_FLAHY</name>
<dbReference type="OrthoDB" id="9813918at2"/>
<dbReference type="Proteomes" id="UP000198424">
    <property type="component" value="Unassembled WGS sequence"/>
</dbReference>
<reference evidence="3 5" key="1">
    <citation type="submission" date="2014-07" db="EMBL/GenBank/DDBJ databases">
        <title>Genome of Flavobacterium hydatis DSM 2063.</title>
        <authorList>
            <person name="Pipes S.E."/>
            <person name="Stropko S.J."/>
            <person name="Newman J.D."/>
        </authorList>
    </citation>
    <scope>NUCLEOTIDE SEQUENCE [LARGE SCALE GENOMIC DNA]</scope>
    <source>
        <strain evidence="3 5">DSM 2063</strain>
    </source>
</reference>
<protein>
    <submittedName>
        <fullName evidence="4">Metallophosphatase family protein</fullName>
    </submittedName>
    <submittedName>
        <fullName evidence="3">Serine/threonine protein phosphatase</fullName>
    </submittedName>
</protein>
<evidence type="ECO:0000256" key="1">
    <source>
        <dbReference type="ARBA" id="ARBA00008950"/>
    </source>
</evidence>
<accession>A0A086AGM3</accession>
<dbReference type="InterPro" id="IPR024654">
    <property type="entry name" value="Calcineurin-like_PHP_lpxH"/>
</dbReference>
<keyword evidence="6" id="KW-1185">Reference proteome</keyword>
<dbReference type="PANTHER" id="PTHR42850">
    <property type="entry name" value="METALLOPHOSPHOESTERASE"/>
    <property type="match status" value="1"/>
</dbReference>
<dbReference type="Pfam" id="PF12850">
    <property type="entry name" value="Metallophos_2"/>
    <property type="match status" value="1"/>
</dbReference>
<feature type="domain" description="Calcineurin-like phosphoesterase" evidence="2">
    <location>
        <begin position="3"/>
        <end position="211"/>
    </location>
</feature>
<dbReference type="EMBL" id="JPRM01000018">
    <property type="protein sequence ID" value="KFF15837.1"/>
    <property type="molecule type" value="Genomic_DNA"/>
</dbReference>
<evidence type="ECO:0000313" key="5">
    <source>
        <dbReference type="Proteomes" id="UP000028712"/>
    </source>
</evidence>
<evidence type="ECO:0000259" key="2">
    <source>
        <dbReference type="Pfam" id="PF12850"/>
    </source>
</evidence>